<evidence type="ECO:0000256" key="3">
    <source>
        <dbReference type="ARBA" id="ARBA00022840"/>
    </source>
</evidence>
<dbReference type="RefSeq" id="WP_191209329.1">
    <property type="nucleotide sequence ID" value="NZ_BAABKL010000050.1"/>
</dbReference>
<gene>
    <name evidence="6" type="ORF">IF129_10725</name>
</gene>
<reference evidence="6" key="1">
    <citation type="submission" date="2020-09" db="EMBL/GenBank/DDBJ databases">
        <title>Secondary metabolite and genome analysis of marine Streptomyces chumphonensis KK1-2T.</title>
        <authorList>
            <person name="Phongsopitanun W."/>
            <person name="Kanchanasin P."/>
            <person name="Pittayakhajonwut P."/>
            <person name="Suwanborirux K."/>
            <person name="Tanasupawat S."/>
        </authorList>
    </citation>
    <scope>NUCLEOTIDE SEQUENCE</scope>
    <source>
        <strain evidence="6">KK1-2</strain>
    </source>
</reference>
<dbReference type="Proteomes" id="UP000632289">
    <property type="component" value="Unassembled WGS sequence"/>
</dbReference>
<accession>A0A927EYG8</accession>
<dbReference type="PANTHER" id="PTHR43585:SF2">
    <property type="entry name" value="ATP-GRASP ENZYME FSQD"/>
    <property type="match status" value="1"/>
</dbReference>
<proteinExistence type="predicted"/>
<dbReference type="Gene3D" id="3.30.470.20">
    <property type="entry name" value="ATP-grasp fold, B domain"/>
    <property type="match status" value="1"/>
</dbReference>
<keyword evidence="1" id="KW-0436">Ligase</keyword>
<dbReference type="InterPro" id="IPR052032">
    <property type="entry name" value="ATP-dep_AA_Ligase"/>
</dbReference>
<dbReference type="GO" id="GO:0046872">
    <property type="term" value="F:metal ion binding"/>
    <property type="evidence" value="ECO:0007669"/>
    <property type="project" value="InterPro"/>
</dbReference>
<dbReference type="SUPFAM" id="SSF56059">
    <property type="entry name" value="Glutathione synthetase ATP-binding domain-like"/>
    <property type="match status" value="1"/>
</dbReference>
<dbReference type="Pfam" id="PF13535">
    <property type="entry name" value="ATP-grasp_4"/>
    <property type="match status" value="1"/>
</dbReference>
<keyword evidence="7" id="KW-1185">Reference proteome</keyword>
<dbReference type="EMBL" id="JACXYU010000004">
    <property type="protein sequence ID" value="MBD3932028.1"/>
    <property type="molecule type" value="Genomic_DNA"/>
</dbReference>
<dbReference type="GO" id="GO:0016874">
    <property type="term" value="F:ligase activity"/>
    <property type="evidence" value="ECO:0007669"/>
    <property type="project" value="UniProtKB-KW"/>
</dbReference>
<evidence type="ECO:0000313" key="6">
    <source>
        <dbReference type="EMBL" id="MBD3932028.1"/>
    </source>
</evidence>
<feature type="domain" description="ATP-grasp" evidence="5">
    <location>
        <begin position="123"/>
        <end position="323"/>
    </location>
</feature>
<dbReference type="PROSITE" id="PS50975">
    <property type="entry name" value="ATP_GRASP"/>
    <property type="match status" value="1"/>
</dbReference>
<sequence length="436" mass="47024">MTAPEKKQAFVLLELMNHMLLIAREAKRRGFHVIALNHGPLQDQGPFAVPDGVVDEVVPVASWSDAEHVGKLVEAVRTAHDVVGTYAAFEPTLRFEAELRAGAGLPTSGPDAVDRALDKAHVRRELYAGGLSTLRSVSLTEALAWESWEFERPAVLKPANGTGSALCFMVGSMEELRAAADQASAGAVVNPMMKDYILAHGEFVLEERAEGELLSVESLVDRGEVHVVGLTGRYVSALDPVVEQGLVFPYPHPRRAEIEAVTKEFHAALGIVHGPTHLEVMVPDEGPVELIDFNVRTAGLAMVVCMGNAFGIDYARPLTDLACGTAPDLSFLGNPLRASADLLLLPPPEATEMREIVFPEGTEYGRHMKAIGQPLSGRADQLDVVGMVIVTADTVAELHDAALAVRRNTLFDGRPLGDNPNNQLLFPRFHHSATLA</sequence>
<protein>
    <submittedName>
        <fullName evidence="6">ATP-grasp domain-containing protein</fullName>
    </submittedName>
</protein>
<dbReference type="InterPro" id="IPR011761">
    <property type="entry name" value="ATP-grasp"/>
</dbReference>
<evidence type="ECO:0000256" key="1">
    <source>
        <dbReference type="ARBA" id="ARBA00022598"/>
    </source>
</evidence>
<keyword evidence="3 4" id="KW-0067">ATP-binding</keyword>
<organism evidence="6 7">
    <name type="scientific">Streptomyces chumphonensis</name>
    <dbReference type="NCBI Taxonomy" id="1214925"/>
    <lineage>
        <taxon>Bacteria</taxon>
        <taxon>Bacillati</taxon>
        <taxon>Actinomycetota</taxon>
        <taxon>Actinomycetes</taxon>
        <taxon>Kitasatosporales</taxon>
        <taxon>Streptomycetaceae</taxon>
        <taxon>Streptomyces</taxon>
    </lineage>
</organism>
<comment type="caution">
    <text evidence="6">The sequence shown here is derived from an EMBL/GenBank/DDBJ whole genome shotgun (WGS) entry which is preliminary data.</text>
</comment>
<evidence type="ECO:0000256" key="4">
    <source>
        <dbReference type="PROSITE-ProRule" id="PRU00409"/>
    </source>
</evidence>
<evidence type="ECO:0000313" key="7">
    <source>
        <dbReference type="Proteomes" id="UP000632289"/>
    </source>
</evidence>
<dbReference type="PANTHER" id="PTHR43585">
    <property type="entry name" value="FUMIPYRROLE BIOSYNTHESIS PROTEIN C"/>
    <property type="match status" value="1"/>
</dbReference>
<evidence type="ECO:0000259" key="5">
    <source>
        <dbReference type="PROSITE" id="PS50975"/>
    </source>
</evidence>
<dbReference type="GO" id="GO:0005524">
    <property type="term" value="F:ATP binding"/>
    <property type="evidence" value="ECO:0007669"/>
    <property type="project" value="UniProtKB-UniRule"/>
</dbReference>
<name>A0A927EYG8_9ACTN</name>
<keyword evidence="2 4" id="KW-0547">Nucleotide-binding</keyword>
<dbReference type="AlphaFoldDB" id="A0A927EYG8"/>
<evidence type="ECO:0000256" key="2">
    <source>
        <dbReference type="ARBA" id="ARBA00022741"/>
    </source>
</evidence>